<dbReference type="EMBL" id="CAJHJG010006165">
    <property type="protein sequence ID" value="CAD6955192.1"/>
    <property type="molecule type" value="Genomic_DNA"/>
</dbReference>
<dbReference type="SUPFAM" id="SSF56091">
    <property type="entry name" value="DNA ligase/mRNA capping enzyme, catalytic domain"/>
    <property type="match status" value="1"/>
</dbReference>
<evidence type="ECO:0000259" key="4">
    <source>
        <dbReference type="Pfam" id="PF01068"/>
    </source>
</evidence>
<dbReference type="InterPro" id="IPR012310">
    <property type="entry name" value="DNA_ligase_ATP-dep_cent"/>
</dbReference>
<dbReference type="GO" id="GO:0005524">
    <property type="term" value="F:ATP binding"/>
    <property type="evidence" value="ECO:0007669"/>
    <property type="project" value="InterPro"/>
</dbReference>
<evidence type="ECO:0000256" key="1">
    <source>
        <dbReference type="ARBA" id="ARBA00007572"/>
    </source>
</evidence>
<dbReference type="GO" id="GO:0006273">
    <property type="term" value="P:lagging strand elongation"/>
    <property type="evidence" value="ECO:0007669"/>
    <property type="project" value="TreeGrafter"/>
</dbReference>
<feature type="region of interest" description="Disordered" evidence="3">
    <location>
        <begin position="68"/>
        <end position="119"/>
    </location>
</feature>
<evidence type="ECO:0000313" key="5">
    <source>
        <dbReference type="EMBL" id="CAD6955192.1"/>
    </source>
</evidence>
<comment type="similarity">
    <text evidence="1">Belongs to the ATP-dependent DNA ligase family.</text>
</comment>
<dbReference type="GO" id="GO:0006281">
    <property type="term" value="P:DNA repair"/>
    <property type="evidence" value="ECO:0007669"/>
    <property type="project" value="InterPro"/>
</dbReference>
<evidence type="ECO:0000313" key="6">
    <source>
        <dbReference type="EMBL" id="KAE8263402.1"/>
    </source>
</evidence>
<evidence type="ECO:0000256" key="2">
    <source>
        <dbReference type="ARBA" id="ARBA00022598"/>
    </source>
</evidence>
<accession>A0A177VA19</accession>
<keyword evidence="2" id="KW-0436">Ligase</keyword>
<organism evidence="6 7">
    <name type="scientific">Tilletia caries</name>
    <name type="common">wheat bunt fungus</name>
    <dbReference type="NCBI Taxonomy" id="13290"/>
    <lineage>
        <taxon>Eukaryota</taxon>
        <taxon>Fungi</taxon>
        <taxon>Dikarya</taxon>
        <taxon>Basidiomycota</taxon>
        <taxon>Ustilaginomycotina</taxon>
        <taxon>Exobasidiomycetes</taxon>
        <taxon>Tilletiales</taxon>
        <taxon>Tilletiaceae</taxon>
        <taxon>Tilletia</taxon>
    </lineage>
</organism>
<evidence type="ECO:0000313" key="7">
    <source>
        <dbReference type="Proteomes" id="UP000077671"/>
    </source>
</evidence>
<dbReference type="PANTHER" id="PTHR45674">
    <property type="entry name" value="DNA LIGASE 1/3 FAMILY MEMBER"/>
    <property type="match status" value="1"/>
</dbReference>
<evidence type="ECO:0000313" key="8">
    <source>
        <dbReference type="Proteomes" id="UP000836402"/>
    </source>
</evidence>
<dbReference type="Proteomes" id="UP000077671">
    <property type="component" value="Unassembled WGS sequence"/>
</dbReference>
<dbReference type="AlphaFoldDB" id="A0A177VA19"/>
<sequence>MDAEIVAIGTSSEELLPLQTLASQSHKDTQLKDVKVNVGVFAFNSVYINGQTLKTAFRQRCHLLNKYRAPKKRSSSDATGYRYDPIINDDPGLDSTRLQNTVSTPSIDISSSSRMTDLA</sequence>
<dbReference type="Proteomes" id="UP000836402">
    <property type="component" value="Unassembled WGS sequence"/>
</dbReference>
<proteinExistence type="inferred from homology"/>
<dbReference type="GO" id="GO:0005634">
    <property type="term" value="C:nucleus"/>
    <property type="evidence" value="ECO:0007669"/>
    <property type="project" value="TreeGrafter"/>
</dbReference>
<dbReference type="Pfam" id="PF01068">
    <property type="entry name" value="DNA_ligase_A_M"/>
    <property type="match status" value="1"/>
</dbReference>
<protein>
    <recommendedName>
        <fullName evidence="4">ATP-dependent DNA ligase family profile domain-containing protein</fullName>
    </recommendedName>
</protein>
<dbReference type="GO" id="GO:0006310">
    <property type="term" value="P:DNA recombination"/>
    <property type="evidence" value="ECO:0007669"/>
    <property type="project" value="InterPro"/>
</dbReference>
<feature type="domain" description="ATP-dependent DNA ligase family profile" evidence="4">
    <location>
        <begin position="1"/>
        <end position="70"/>
    </location>
</feature>
<reference evidence="6" key="2">
    <citation type="journal article" date="2019" name="IMA Fungus">
        <title>Genome sequencing and comparison of five Tilletia species to identify candidate genes for the detection of regulated species infecting wheat.</title>
        <authorList>
            <person name="Nguyen H.D.T."/>
            <person name="Sultana T."/>
            <person name="Kesanakurti P."/>
            <person name="Hambleton S."/>
        </authorList>
    </citation>
    <scope>NUCLEOTIDE SEQUENCE</scope>
    <source>
        <strain evidence="6">DAOMC 238032</strain>
    </source>
</reference>
<reference evidence="5" key="3">
    <citation type="submission" date="2020-10" db="EMBL/GenBank/DDBJ databases">
        <authorList>
            <person name="Sedaghatjoo S."/>
        </authorList>
    </citation>
    <scope>NUCLEOTIDE SEQUENCE</scope>
    <source>
        <strain evidence="5">AZH3</strain>
    </source>
</reference>
<dbReference type="PANTHER" id="PTHR45674:SF9">
    <property type="entry name" value="DNA LIGASE 3"/>
    <property type="match status" value="1"/>
</dbReference>
<dbReference type="GO" id="GO:0003910">
    <property type="term" value="F:DNA ligase (ATP) activity"/>
    <property type="evidence" value="ECO:0007669"/>
    <property type="project" value="InterPro"/>
</dbReference>
<reference evidence="6" key="1">
    <citation type="submission" date="2016-04" db="EMBL/GenBank/DDBJ databases">
        <authorList>
            <person name="Nguyen H.D."/>
            <person name="Kesanakurti P."/>
            <person name="Cullis J."/>
            <person name="Levesque C.A."/>
            <person name="Hambleton S."/>
        </authorList>
    </citation>
    <scope>NUCLEOTIDE SEQUENCE</scope>
    <source>
        <strain evidence="6">DAOMC 238032</strain>
    </source>
</reference>
<keyword evidence="8" id="KW-1185">Reference proteome</keyword>
<name>A0A177VA19_9BASI</name>
<feature type="compositionally biased region" description="Low complexity" evidence="3">
    <location>
        <begin position="103"/>
        <end position="113"/>
    </location>
</feature>
<dbReference type="EMBL" id="LWDD02000146">
    <property type="protein sequence ID" value="KAE8263402.1"/>
    <property type="molecule type" value="Genomic_DNA"/>
</dbReference>
<dbReference type="InterPro" id="IPR050191">
    <property type="entry name" value="ATP-dep_DNA_ligase"/>
</dbReference>
<gene>
    <name evidence="6" type="ORF">A4X03_0g1705</name>
    <name evidence="5" type="ORF">JKIAZH3_G9300</name>
</gene>
<evidence type="ECO:0000256" key="3">
    <source>
        <dbReference type="SAM" id="MobiDB-lite"/>
    </source>
</evidence>
<comment type="caution">
    <text evidence="6">The sequence shown here is derived from an EMBL/GenBank/DDBJ whole genome shotgun (WGS) entry which is preliminary data.</text>
</comment>
<dbReference type="Gene3D" id="3.30.470.30">
    <property type="entry name" value="DNA ligase/mRNA capping enzyme"/>
    <property type="match status" value="1"/>
</dbReference>